<dbReference type="EMBL" id="MGGI01000008">
    <property type="protein sequence ID" value="OGM27063.1"/>
    <property type="molecule type" value="Genomic_DNA"/>
</dbReference>
<evidence type="ECO:0000313" key="2">
    <source>
        <dbReference type="Proteomes" id="UP000178851"/>
    </source>
</evidence>
<evidence type="ECO:0008006" key="3">
    <source>
        <dbReference type="Google" id="ProtNLM"/>
    </source>
</evidence>
<reference evidence="1 2" key="1">
    <citation type="journal article" date="2016" name="Nat. Commun.">
        <title>Thousands of microbial genomes shed light on interconnected biogeochemical processes in an aquifer system.</title>
        <authorList>
            <person name="Anantharaman K."/>
            <person name="Brown C.T."/>
            <person name="Hug L.A."/>
            <person name="Sharon I."/>
            <person name="Castelle C.J."/>
            <person name="Probst A.J."/>
            <person name="Thomas B.C."/>
            <person name="Singh A."/>
            <person name="Wilkins M.J."/>
            <person name="Karaoz U."/>
            <person name="Brodie E.L."/>
            <person name="Williams K.H."/>
            <person name="Hubbard S.S."/>
            <person name="Banfield J.F."/>
        </authorList>
    </citation>
    <scope>NUCLEOTIDE SEQUENCE [LARGE SCALE GENOMIC DNA]</scope>
</reference>
<organism evidence="1 2">
    <name type="scientific">Candidatus Woesebacteria bacterium RIFCSPHIGHO2_01_FULL_39_28</name>
    <dbReference type="NCBI Taxonomy" id="1802496"/>
    <lineage>
        <taxon>Bacteria</taxon>
        <taxon>Candidatus Woeseibacteriota</taxon>
    </lineage>
</organism>
<dbReference type="Proteomes" id="UP000178851">
    <property type="component" value="Unassembled WGS sequence"/>
</dbReference>
<comment type="caution">
    <text evidence="1">The sequence shown here is derived from an EMBL/GenBank/DDBJ whole genome shotgun (WGS) entry which is preliminary data.</text>
</comment>
<gene>
    <name evidence="1" type="ORF">A2627_01885</name>
</gene>
<proteinExistence type="predicted"/>
<evidence type="ECO:0000313" key="1">
    <source>
        <dbReference type="EMBL" id="OGM27063.1"/>
    </source>
</evidence>
<dbReference type="InterPro" id="IPR037914">
    <property type="entry name" value="SpoVT-AbrB_sf"/>
</dbReference>
<accession>A0A1F7YIE9</accession>
<sequence>MNLQTVSTTISGANQTAVPSLVRKLLDLNSGDRLIWKVEPEKKSVNIKVVPRNLGDYMSGLGKDVWEKIDVEKYIKESRKDRKIR</sequence>
<name>A0A1F7YIE9_9BACT</name>
<dbReference type="AlphaFoldDB" id="A0A1F7YIE9"/>
<protein>
    <recommendedName>
        <fullName evidence="3">SpoVT-AbrB domain-containing protein</fullName>
    </recommendedName>
</protein>
<dbReference type="SUPFAM" id="SSF89447">
    <property type="entry name" value="AbrB/MazE/MraZ-like"/>
    <property type="match status" value="1"/>
</dbReference>